<organism evidence="1 2">
    <name type="scientific">Tupaia chinensis</name>
    <name type="common">Chinese tree shrew</name>
    <name type="synonym">Tupaia belangeri chinensis</name>
    <dbReference type="NCBI Taxonomy" id="246437"/>
    <lineage>
        <taxon>Eukaryota</taxon>
        <taxon>Metazoa</taxon>
        <taxon>Chordata</taxon>
        <taxon>Craniata</taxon>
        <taxon>Vertebrata</taxon>
        <taxon>Euteleostomi</taxon>
        <taxon>Mammalia</taxon>
        <taxon>Eutheria</taxon>
        <taxon>Euarchontoglires</taxon>
        <taxon>Scandentia</taxon>
        <taxon>Tupaiidae</taxon>
        <taxon>Tupaia</taxon>
    </lineage>
</organism>
<dbReference type="InParanoid" id="L9KQD9"/>
<sequence length="104" mass="11334">MGQPIGTSPHGKSTYGKLSKSWLALRTMIQMMVKGAKISKVKAQKLGPLIHLVPSYGLLGYMDTGNSEGKKQGVAMECQSKRTVESEPRNVAKLFFGHKSITKV</sequence>
<proteinExistence type="predicted"/>
<reference evidence="2" key="1">
    <citation type="submission" date="2012-07" db="EMBL/GenBank/DDBJ databases">
        <title>Genome of the Chinese tree shrew, a rising model animal genetically related to primates.</title>
        <authorList>
            <person name="Zhang G."/>
            <person name="Fan Y."/>
            <person name="Yao Y."/>
            <person name="Huang Z."/>
        </authorList>
    </citation>
    <scope>NUCLEOTIDE SEQUENCE [LARGE SCALE GENOMIC DNA]</scope>
</reference>
<dbReference type="AlphaFoldDB" id="L9KQD9"/>
<reference evidence="2" key="2">
    <citation type="journal article" date="2013" name="Nat. Commun.">
        <title>Genome of the Chinese tree shrew.</title>
        <authorList>
            <person name="Fan Y."/>
            <person name="Huang Z.Y."/>
            <person name="Cao C.C."/>
            <person name="Chen C.S."/>
            <person name="Chen Y.X."/>
            <person name="Fan D.D."/>
            <person name="He J."/>
            <person name="Hou H.L."/>
            <person name="Hu L."/>
            <person name="Hu X.T."/>
            <person name="Jiang X.T."/>
            <person name="Lai R."/>
            <person name="Lang Y.S."/>
            <person name="Liang B."/>
            <person name="Liao S.G."/>
            <person name="Mu D."/>
            <person name="Ma Y.Y."/>
            <person name="Niu Y.Y."/>
            <person name="Sun X.Q."/>
            <person name="Xia J.Q."/>
            <person name="Xiao J."/>
            <person name="Xiong Z.Q."/>
            <person name="Xu L."/>
            <person name="Yang L."/>
            <person name="Zhang Y."/>
            <person name="Zhao W."/>
            <person name="Zhao X.D."/>
            <person name="Zheng Y.T."/>
            <person name="Zhou J.M."/>
            <person name="Zhu Y.B."/>
            <person name="Zhang G.J."/>
            <person name="Wang J."/>
            <person name="Yao Y.G."/>
        </authorList>
    </citation>
    <scope>NUCLEOTIDE SEQUENCE [LARGE SCALE GENOMIC DNA]</scope>
</reference>
<gene>
    <name evidence="1" type="ORF">TREES_T100006595</name>
</gene>
<dbReference type="EMBL" id="KB320720">
    <property type="protein sequence ID" value="ELW64689.1"/>
    <property type="molecule type" value="Genomic_DNA"/>
</dbReference>
<name>L9KQD9_TUPCH</name>
<evidence type="ECO:0000313" key="1">
    <source>
        <dbReference type="EMBL" id="ELW64689.1"/>
    </source>
</evidence>
<evidence type="ECO:0000313" key="2">
    <source>
        <dbReference type="Proteomes" id="UP000011518"/>
    </source>
</evidence>
<dbReference type="Proteomes" id="UP000011518">
    <property type="component" value="Unassembled WGS sequence"/>
</dbReference>
<protein>
    <submittedName>
        <fullName evidence="1">Uncharacterized protein</fullName>
    </submittedName>
</protein>
<keyword evidence="2" id="KW-1185">Reference proteome</keyword>
<accession>L9KQD9</accession>